<dbReference type="AlphaFoldDB" id="A0A4Z1T355"/>
<dbReference type="VEuPathDB" id="GiardiaDB:GMRT_10580"/>
<comment type="caution">
    <text evidence="1">The sequence shown here is derived from an EMBL/GenBank/DDBJ whole genome shotgun (WGS) entry which is preliminary data.</text>
</comment>
<proteinExistence type="predicted"/>
<reference evidence="1 2" key="1">
    <citation type="submission" date="2019-05" db="EMBL/GenBank/DDBJ databases">
        <title>The compact genome of Giardia muris reveals important steps in the evolution of intestinal protozoan parasites.</title>
        <authorList>
            <person name="Xu F."/>
            <person name="Jimenez-Gonzalez A."/>
            <person name="Einarsson E."/>
            <person name="Astvaldsson A."/>
            <person name="Peirasmaki D."/>
            <person name="Eckmann L."/>
            <person name="Andersson J.O."/>
            <person name="Svard S.G."/>
            <person name="Jerlstrom-Hultqvist J."/>
        </authorList>
    </citation>
    <scope>NUCLEOTIDE SEQUENCE [LARGE SCALE GENOMIC DNA]</scope>
    <source>
        <strain evidence="1 2">Roberts-Thomson</strain>
    </source>
</reference>
<name>A0A4Z1T355_GIAMU</name>
<dbReference type="EMBL" id="VDLU01000004">
    <property type="protein sequence ID" value="TNJ26841.1"/>
    <property type="molecule type" value="Genomic_DNA"/>
</dbReference>
<evidence type="ECO:0000313" key="2">
    <source>
        <dbReference type="Proteomes" id="UP000315496"/>
    </source>
</evidence>
<sequence length="332" mass="36889">MTRGLVLAVVAEAEAMRVSSFQAIERMTQLFLLLEAERITLPEFSTEVSRLDPGEGRERLSQAAIDTLLETMEDDVLQRFVWALLHAAIRQAVSDPDLATRFIGAADDLLDALGLDDRPIVTFDEVLLLVLSVVKPNECGDLLDLLGVVQGSCDKLRMRGGRCAYSTFILHLIDLGLTPDAIYGSALIIRGMQIVLSPPQCALSLVLEKKINEKVQTFLSESSRAISLLHGVYSVDDTVLGQLLRAFDTEVRSDEDPLTIREHLKAVLRLREDALMTAFQTIQAGQQSVQDTYVESIQSAGELPRWEDLCIDELLMRADWVALPVTRSRKKL</sequence>
<protein>
    <submittedName>
        <fullName evidence="1">Uncharacterized protein</fullName>
    </submittedName>
</protein>
<gene>
    <name evidence="1" type="ORF">GMRT_10580</name>
</gene>
<dbReference type="OrthoDB" id="10252688at2759"/>
<evidence type="ECO:0000313" key="1">
    <source>
        <dbReference type="EMBL" id="TNJ26841.1"/>
    </source>
</evidence>
<dbReference type="Proteomes" id="UP000315496">
    <property type="component" value="Chromosome 4"/>
</dbReference>
<accession>A0A4Z1T355</accession>
<organism evidence="1 2">
    <name type="scientific">Giardia muris</name>
    <dbReference type="NCBI Taxonomy" id="5742"/>
    <lineage>
        <taxon>Eukaryota</taxon>
        <taxon>Metamonada</taxon>
        <taxon>Diplomonadida</taxon>
        <taxon>Hexamitidae</taxon>
        <taxon>Giardiinae</taxon>
        <taxon>Giardia</taxon>
    </lineage>
</organism>
<keyword evidence="2" id="KW-1185">Reference proteome</keyword>